<accession>A0ABR0ECE9</accession>
<dbReference type="PANTHER" id="PTHR45348:SF2">
    <property type="entry name" value="ZINC-TYPE ALCOHOL DEHYDROGENASE-LIKE PROTEIN C2E1P3.01"/>
    <property type="match status" value="1"/>
</dbReference>
<dbReference type="InterPro" id="IPR020843">
    <property type="entry name" value="ER"/>
</dbReference>
<dbReference type="EMBL" id="JAXOVC010000007">
    <property type="protein sequence ID" value="KAK4499172.1"/>
    <property type="molecule type" value="Genomic_DNA"/>
</dbReference>
<comment type="caution">
    <text evidence="5">The sequence shown here is derived from an EMBL/GenBank/DDBJ whole genome shotgun (WGS) entry which is preliminary data.</text>
</comment>
<dbReference type="CDD" id="cd08249">
    <property type="entry name" value="enoyl_reductase_like"/>
    <property type="match status" value="1"/>
</dbReference>
<evidence type="ECO:0000313" key="5">
    <source>
        <dbReference type="EMBL" id="KAK4499172.1"/>
    </source>
</evidence>
<dbReference type="InterPro" id="IPR047122">
    <property type="entry name" value="Trans-enoyl_RdTase-like"/>
</dbReference>
<dbReference type="SUPFAM" id="SSF51735">
    <property type="entry name" value="NAD(P)-binding Rossmann-fold domains"/>
    <property type="match status" value="1"/>
</dbReference>
<gene>
    <name evidence="5" type="ORF">PRZ48_009685</name>
</gene>
<reference evidence="5 6" key="1">
    <citation type="journal article" date="2023" name="G3 (Bethesda)">
        <title>A chromosome-level genome assembly of Zasmidium syzygii isolated from banana leaves.</title>
        <authorList>
            <person name="van Westerhoven A.C."/>
            <person name="Mehrabi R."/>
            <person name="Talebi R."/>
            <person name="Steentjes M.B.F."/>
            <person name="Corcolon B."/>
            <person name="Chong P.A."/>
            <person name="Kema G.H.J."/>
            <person name="Seidl M.F."/>
        </authorList>
    </citation>
    <scope>NUCLEOTIDE SEQUENCE [LARGE SCALE GENOMIC DNA]</scope>
    <source>
        <strain evidence="5 6">P124</strain>
    </source>
</reference>
<dbReference type="SMART" id="SM00829">
    <property type="entry name" value="PKS_ER"/>
    <property type="match status" value="1"/>
</dbReference>
<dbReference type="InterPro" id="IPR011032">
    <property type="entry name" value="GroES-like_sf"/>
</dbReference>
<sequence length="338" mass="35594">MSNQAAWLDGKAQKLRVAPADIPKPGPDDVVIKNHAVAINPVDWKIQDYGLFIQSWPNVLGEDVAGEIHEVGSNVTQFKKGDRVISHQLSLATGKPEDGGFLLYSRSAAVFTAKIPDNLSYTQASVLPLALDTAGHGLYDSQEKGFLGLDYPSLNPKPSGKTILVWGGSSSVGALAIQLATASGAKVISVASKHNLDFLKSLGAVEALDYNTPSIVDDVVKAIKSVGGDFAGIYDAISVEASYKYVLPIAEKLGGTNVATTLPPPQDLPALVKAANVFAINKDVNGPLWEKYVTPALEQGKLKAVPEALVVGKGLESVQKGFDTNKAGVSAKKVVVEL</sequence>
<dbReference type="InterPro" id="IPR013154">
    <property type="entry name" value="ADH-like_N"/>
</dbReference>
<evidence type="ECO:0000256" key="1">
    <source>
        <dbReference type="ARBA" id="ARBA00008072"/>
    </source>
</evidence>
<keyword evidence="3" id="KW-0560">Oxidoreductase</keyword>
<evidence type="ECO:0000313" key="6">
    <source>
        <dbReference type="Proteomes" id="UP001305779"/>
    </source>
</evidence>
<organism evidence="5 6">
    <name type="scientific">Zasmidium cellare</name>
    <name type="common">Wine cellar mold</name>
    <name type="synonym">Racodium cellare</name>
    <dbReference type="NCBI Taxonomy" id="395010"/>
    <lineage>
        <taxon>Eukaryota</taxon>
        <taxon>Fungi</taxon>
        <taxon>Dikarya</taxon>
        <taxon>Ascomycota</taxon>
        <taxon>Pezizomycotina</taxon>
        <taxon>Dothideomycetes</taxon>
        <taxon>Dothideomycetidae</taxon>
        <taxon>Mycosphaerellales</taxon>
        <taxon>Mycosphaerellaceae</taxon>
        <taxon>Zasmidium</taxon>
    </lineage>
</organism>
<dbReference type="Gene3D" id="3.40.50.720">
    <property type="entry name" value="NAD(P)-binding Rossmann-like Domain"/>
    <property type="match status" value="1"/>
</dbReference>
<dbReference type="PANTHER" id="PTHR45348">
    <property type="entry name" value="HYPOTHETICAL OXIDOREDUCTASE (EUROFUNG)"/>
    <property type="match status" value="1"/>
</dbReference>
<dbReference type="Proteomes" id="UP001305779">
    <property type="component" value="Unassembled WGS sequence"/>
</dbReference>
<evidence type="ECO:0000256" key="3">
    <source>
        <dbReference type="ARBA" id="ARBA00023002"/>
    </source>
</evidence>
<proteinExistence type="inferred from homology"/>
<protein>
    <recommendedName>
        <fullName evidence="4">Enoyl reductase (ER) domain-containing protein</fullName>
    </recommendedName>
</protein>
<dbReference type="SUPFAM" id="SSF50129">
    <property type="entry name" value="GroES-like"/>
    <property type="match status" value="1"/>
</dbReference>
<evidence type="ECO:0000259" key="4">
    <source>
        <dbReference type="SMART" id="SM00829"/>
    </source>
</evidence>
<dbReference type="Pfam" id="PF08240">
    <property type="entry name" value="ADH_N"/>
    <property type="match status" value="1"/>
</dbReference>
<dbReference type="InterPro" id="IPR036291">
    <property type="entry name" value="NAD(P)-bd_dom_sf"/>
</dbReference>
<keyword evidence="6" id="KW-1185">Reference proteome</keyword>
<evidence type="ECO:0000256" key="2">
    <source>
        <dbReference type="ARBA" id="ARBA00011245"/>
    </source>
</evidence>
<dbReference type="Pfam" id="PF00107">
    <property type="entry name" value="ADH_zinc_N"/>
    <property type="match status" value="1"/>
</dbReference>
<comment type="subunit">
    <text evidence="2">Monomer.</text>
</comment>
<name>A0ABR0ECE9_ZASCE</name>
<comment type="similarity">
    <text evidence="1">Belongs to the zinc-containing alcohol dehydrogenase family.</text>
</comment>
<dbReference type="InterPro" id="IPR013149">
    <property type="entry name" value="ADH-like_C"/>
</dbReference>
<dbReference type="Gene3D" id="3.90.180.10">
    <property type="entry name" value="Medium-chain alcohol dehydrogenases, catalytic domain"/>
    <property type="match status" value="1"/>
</dbReference>
<feature type="domain" description="Enoyl reductase (ER)" evidence="4">
    <location>
        <begin position="10"/>
        <end position="336"/>
    </location>
</feature>